<evidence type="ECO:0000256" key="5">
    <source>
        <dbReference type="ARBA" id="ARBA00022692"/>
    </source>
</evidence>
<accession>A0ABP1QWM0</accession>
<evidence type="ECO:0000256" key="6">
    <source>
        <dbReference type="ARBA" id="ARBA00022989"/>
    </source>
</evidence>
<dbReference type="Proteomes" id="UP001642540">
    <property type="component" value="Unassembled WGS sequence"/>
</dbReference>
<dbReference type="Gene3D" id="2.60.470.10">
    <property type="entry name" value="Acid-sensing ion channels like domains"/>
    <property type="match status" value="1"/>
</dbReference>
<evidence type="ECO:0000256" key="8">
    <source>
        <dbReference type="ARBA" id="ARBA00023065"/>
    </source>
</evidence>
<protein>
    <submittedName>
        <fullName evidence="13">Uncharacterized protein</fullName>
    </submittedName>
</protein>
<dbReference type="Pfam" id="PF00858">
    <property type="entry name" value="ASC"/>
    <property type="match status" value="1"/>
</dbReference>
<keyword evidence="9" id="KW-0472">Membrane</keyword>
<evidence type="ECO:0000256" key="4">
    <source>
        <dbReference type="ARBA" id="ARBA00022461"/>
    </source>
</evidence>
<comment type="subcellular location">
    <subcellularLocation>
        <location evidence="1">Membrane</location>
        <topology evidence="1">Multi-pass membrane protein</topology>
    </subcellularLocation>
</comment>
<keyword evidence="5 12" id="KW-0812">Transmembrane</keyword>
<dbReference type="InterPro" id="IPR001873">
    <property type="entry name" value="ENaC"/>
</dbReference>
<evidence type="ECO:0000256" key="11">
    <source>
        <dbReference type="ARBA" id="ARBA00023303"/>
    </source>
</evidence>
<keyword evidence="7" id="KW-0915">Sodium</keyword>
<keyword evidence="3 12" id="KW-0813">Transport</keyword>
<evidence type="ECO:0000256" key="9">
    <source>
        <dbReference type="ARBA" id="ARBA00023136"/>
    </source>
</evidence>
<keyword evidence="6" id="KW-1133">Transmembrane helix</keyword>
<keyword evidence="4 12" id="KW-0894">Sodium channel</keyword>
<proteinExistence type="inferred from homology"/>
<evidence type="ECO:0000256" key="1">
    <source>
        <dbReference type="ARBA" id="ARBA00004141"/>
    </source>
</evidence>
<evidence type="ECO:0000256" key="7">
    <source>
        <dbReference type="ARBA" id="ARBA00023053"/>
    </source>
</evidence>
<keyword evidence="8 12" id="KW-0406">Ion transport</keyword>
<evidence type="ECO:0000313" key="14">
    <source>
        <dbReference type="Proteomes" id="UP001642540"/>
    </source>
</evidence>
<keyword evidence="11 12" id="KW-0407">Ion channel</keyword>
<dbReference type="PANTHER" id="PTHR11690">
    <property type="entry name" value="AMILORIDE-SENSITIVE SODIUM CHANNEL-RELATED"/>
    <property type="match status" value="1"/>
</dbReference>
<name>A0ABP1QWM0_9HEXA</name>
<dbReference type="PANTHER" id="PTHR11690:SF300">
    <property type="entry name" value="PICKPOCKET PROTEIN 19"/>
    <property type="match status" value="1"/>
</dbReference>
<reference evidence="13 14" key="1">
    <citation type="submission" date="2024-08" db="EMBL/GenBank/DDBJ databases">
        <authorList>
            <person name="Cucini C."/>
            <person name="Frati F."/>
        </authorList>
    </citation>
    <scope>NUCLEOTIDE SEQUENCE [LARGE SCALE GENOMIC DNA]</scope>
</reference>
<dbReference type="EMBL" id="CAXLJM020000049">
    <property type="protein sequence ID" value="CAL8113361.1"/>
    <property type="molecule type" value="Genomic_DNA"/>
</dbReference>
<evidence type="ECO:0000256" key="12">
    <source>
        <dbReference type="RuleBase" id="RU000679"/>
    </source>
</evidence>
<evidence type="ECO:0000256" key="3">
    <source>
        <dbReference type="ARBA" id="ARBA00022448"/>
    </source>
</evidence>
<keyword evidence="10 12" id="KW-0739">Sodium transport</keyword>
<gene>
    <name evidence="13" type="ORF">ODALV1_LOCUS15991</name>
</gene>
<evidence type="ECO:0000256" key="2">
    <source>
        <dbReference type="ARBA" id="ARBA00007193"/>
    </source>
</evidence>
<evidence type="ECO:0000313" key="13">
    <source>
        <dbReference type="EMBL" id="CAL8113361.1"/>
    </source>
</evidence>
<comment type="caution">
    <text evidence="13">The sequence shown here is derived from an EMBL/GenBank/DDBJ whole genome shotgun (WGS) entry which is preliminary data.</text>
</comment>
<sequence>MSYETLLEFPAVTICPGYQFRASVLRAKEPDDRYGCRPGFKYCSWVAPWNLATHTETIIKNCQFQRKACNPGTEQLGKWTRKLTSLGRCFTYNANSSVQSGGVSNALQISVDPMLWDQYGIAIFNGIRVYIHNASEIPLVEITGLNLNQGSTVHFSLQVKDYDRVSSAESLCTSDSTYDESRCIMRCIYKTTMILSNNTCGAPFMQEFKTKVCRTRKEIAFFNENFQKLIYNGSIWNKCVGGCPGTCKKRIYKPITTSLGFGESDSELVNITIYFANMWTEKIIETWNYNFEEFLVDMGGSLNLFLGASFYSLIQIIDLIIEYFRQLITRIYIKANRLELKQPHFEVDNAVKLRVLKISIQTESSTK</sequence>
<organism evidence="13 14">
    <name type="scientific">Orchesella dallaii</name>
    <dbReference type="NCBI Taxonomy" id="48710"/>
    <lineage>
        <taxon>Eukaryota</taxon>
        <taxon>Metazoa</taxon>
        <taxon>Ecdysozoa</taxon>
        <taxon>Arthropoda</taxon>
        <taxon>Hexapoda</taxon>
        <taxon>Collembola</taxon>
        <taxon>Entomobryomorpha</taxon>
        <taxon>Entomobryoidea</taxon>
        <taxon>Orchesellidae</taxon>
        <taxon>Orchesellinae</taxon>
        <taxon>Orchesella</taxon>
    </lineage>
</organism>
<evidence type="ECO:0000256" key="10">
    <source>
        <dbReference type="ARBA" id="ARBA00023201"/>
    </source>
</evidence>
<comment type="similarity">
    <text evidence="2 12">Belongs to the amiloride-sensitive sodium channel (TC 1.A.6) family.</text>
</comment>
<keyword evidence="14" id="KW-1185">Reference proteome</keyword>